<dbReference type="Proteomes" id="UP000198307">
    <property type="component" value="Unassembled WGS sequence"/>
</dbReference>
<evidence type="ECO:0000313" key="2">
    <source>
        <dbReference type="Proteomes" id="UP000198307"/>
    </source>
</evidence>
<dbReference type="AlphaFoldDB" id="A0A239PVA7"/>
<name>A0A239PVA7_9RHOB</name>
<dbReference type="EMBL" id="FZQB01000005">
    <property type="protein sequence ID" value="SNT73627.1"/>
    <property type="molecule type" value="Genomic_DNA"/>
</dbReference>
<sequence>MAAIIMQSGTVPTKLTPTCFGRVSTFARYKQFLAGMGLSGDETLATIDHMFN</sequence>
<protein>
    <submittedName>
        <fullName evidence="1">Uncharacterized protein</fullName>
    </submittedName>
</protein>
<evidence type="ECO:0000313" key="1">
    <source>
        <dbReference type="EMBL" id="SNT73627.1"/>
    </source>
</evidence>
<proteinExistence type="predicted"/>
<accession>A0A239PVA7</accession>
<keyword evidence="2" id="KW-1185">Reference proteome</keyword>
<organism evidence="1 2">
    <name type="scientific">Paracoccus seriniphilus</name>
    <dbReference type="NCBI Taxonomy" id="184748"/>
    <lineage>
        <taxon>Bacteria</taxon>
        <taxon>Pseudomonadati</taxon>
        <taxon>Pseudomonadota</taxon>
        <taxon>Alphaproteobacteria</taxon>
        <taxon>Rhodobacterales</taxon>
        <taxon>Paracoccaceae</taxon>
        <taxon>Paracoccus</taxon>
    </lineage>
</organism>
<dbReference type="RefSeq" id="WP_272850371.1">
    <property type="nucleotide sequence ID" value="NZ_CP067132.1"/>
</dbReference>
<gene>
    <name evidence="1" type="ORF">SAMN05444959_105122</name>
</gene>
<reference evidence="1 2" key="1">
    <citation type="submission" date="2017-07" db="EMBL/GenBank/DDBJ databases">
        <authorList>
            <person name="Sun Z.S."/>
            <person name="Albrecht U."/>
            <person name="Echele G."/>
            <person name="Lee C.C."/>
        </authorList>
    </citation>
    <scope>NUCLEOTIDE SEQUENCE [LARGE SCALE GENOMIC DNA]</scope>
    <source>
        <strain evidence="1 2">DSM 14827</strain>
    </source>
</reference>